<keyword evidence="5" id="KW-0326">Glycosidase</keyword>
<dbReference type="Pfam" id="PF00728">
    <property type="entry name" value="Glyco_hydro_20"/>
    <property type="match status" value="2"/>
</dbReference>
<dbReference type="CDD" id="cd06568">
    <property type="entry name" value="GH20_SpHex_like"/>
    <property type="match status" value="1"/>
</dbReference>
<dbReference type="Proteomes" id="UP000647133">
    <property type="component" value="Unassembled WGS sequence"/>
</dbReference>
<keyword evidence="10" id="KW-1185">Reference proteome</keyword>
<dbReference type="InterPro" id="IPR025705">
    <property type="entry name" value="Beta_hexosaminidase_sua/sub"/>
</dbReference>
<feature type="domain" description="Glycoside hydrolase family 20 catalytic" evidence="7">
    <location>
        <begin position="168"/>
        <end position="334"/>
    </location>
</feature>
<name>A0ABR9AH57_9BACT</name>
<dbReference type="PANTHER" id="PTHR22600">
    <property type="entry name" value="BETA-HEXOSAMINIDASE"/>
    <property type="match status" value="1"/>
</dbReference>
<dbReference type="InterPro" id="IPR015883">
    <property type="entry name" value="Glyco_hydro_20_cat"/>
</dbReference>
<dbReference type="PANTHER" id="PTHR22600:SF57">
    <property type="entry name" value="BETA-N-ACETYLHEXOSAMINIDASE"/>
    <property type="match status" value="1"/>
</dbReference>
<organism evidence="9 10">
    <name type="scientific">Echinicola arenosa</name>
    <dbReference type="NCBI Taxonomy" id="2774144"/>
    <lineage>
        <taxon>Bacteria</taxon>
        <taxon>Pseudomonadati</taxon>
        <taxon>Bacteroidota</taxon>
        <taxon>Cytophagia</taxon>
        <taxon>Cytophagales</taxon>
        <taxon>Cyclobacteriaceae</taxon>
        <taxon>Echinicola</taxon>
    </lineage>
</organism>
<comment type="similarity">
    <text evidence="2">Belongs to the glycosyl hydrolase 20 family.</text>
</comment>
<evidence type="ECO:0000313" key="10">
    <source>
        <dbReference type="Proteomes" id="UP000647133"/>
    </source>
</evidence>
<dbReference type="SUPFAM" id="SSF55545">
    <property type="entry name" value="beta-N-acetylhexosaminidase-like domain"/>
    <property type="match status" value="1"/>
</dbReference>
<evidence type="ECO:0000256" key="5">
    <source>
        <dbReference type="ARBA" id="ARBA00023295"/>
    </source>
</evidence>
<dbReference type="Gene3D" id="3.20.20.80">
    <property type="entry name" value="Glycosidases"/>
    <property type="match status" value="1"/>
</dbReference>
<keyword evidence="4" id="KW-0378">Hydrolase</keyword>
<dbReference type="Pfam" id="PF02838">
    <property type="entry name" value="Glyco_hydro_20b"/>
    <property type="match status" value="1"/>
</dbReference>
<feature type="chain" id="PRO_5045675846" description="beta-N-acetylhexosaminidase" evidence="6">
    <location>
        <begin position="24"/>
        <end position="519"/>
    </location>
</feature>
<evidence type="ECO:0000256" key="6">
    <source>
        <dbReference type="SAM" id="SignalP"/>
    </source>
</evidence>
<feature type="domain" description="Glycoside hydrolase family 20 catalytic" evidence="7">
    <location>
        <begin position="337"/>
        <end position="480"/>
    </location>
</feature>
<dbReference type="Gene3D" id="3.30.379.10">
    <property type="entry name" value="Chitobiase/beta-hexosaminidase domain 2-like"/>
    <property type="match status" value="1"/>
</dbReference>
<comment type="caution">
    <text evidence="9">The sequence shown here is derived from an EMBL/GenBank/DDBJ whole genome shotgun (WGS) entry which is preliminary data.</text>
</comment>
<gene>
    <name evidence="9" type="ORF">IFO69_02715</name>
</gene>
<dbReference type="PROSITE" id="PS51257">
    <property type="entry name" value="PROKAR_LIPOPROTEIN"/>
    <property type="match status" value="1"/>
</dbReference>
<evidence type="ECO:0000313" key="9">
    <source>
        <dbReference type="EMBL" id="MBD8487652.1"/>
    </source>
</evidence>
<feature type="signal peptide" evidence="6">
    <location>
        <begin position="1"/>
        <end position="23"/>
    </location>
</feature>
<dbReference type="EMBL" id="JACYTQ010000001">
    <property type="protein sequence ID" value="MBD8487652.1"/>
    <property type="molecule type" value="Genomic_DNA"/>
</dbReference>
<dbReference type="InterPro" id="IPR017853">
    <property type="entry name" value="GH"/>
</dbReference>
<evidence type="ECO:0000256" key="2">
    <source>
        <dbReference type="ARBA" id="ARBA00006285"/>
    </source>
</evidence>
<dbReference type="EC" id="3.2.1.52" evidence="3"/>
<sequence>MLKTKIGKASGVVLLIIMSFACSKPAPKLSDVALIPLPDMVAEEAGAFELDESTKIFVEQDDKGLQNVAEFLSSLINKSTGFNIQVVKDEPAEGNFIALKIGAGSGEEAYKLNVGLEKIEISGATAAGVFWGVQTLRQLMPDQIEKSGEYEGVDWLIPAGSIQDDPEYAYRGSMLDVARHFFSVEDVKRYIDLLVMYKINYLHLHLADDQGWRIEIKSWPKLTEIGGSTEVGGGEGGFYTQDEYKELVSYAQKRFITIVPEIDMPGHTNAALASYPELNCNDESPELYTGIEVGFSTLCTDKEVTYQFIDDVIRELVELTPGPYIHIGGDESHVTAMEDYIPFIEQAQDIVNSYGKKVIGWDEIAHAALRPSSTAQYWAKAENAKLAVDQGAKVLISPASKAYLDMQYDSTTELGLHWAAYIELDSAYMWDPAKLVEGIGKENILGVEAPLWTETITKMEDIEYMVFPRLIGIAEVAWTSPEKRDWESYKGRLKKHTNRLEALGVGYYQSPLLKEEITK</sequence>
<feature type="domain" description="Beta-hexosaminidase bacterial type N-terminal" evidence="8">
    <location>
        <begin position="33"/>
        <end position="164"/>
    </location>
</feature>
<comment type="catalytic activity">
    <reaction evidence="1">
        <text>Hydrolysis of terminal non-reducing N-acetyl-D-hexosamine residues in N-acetyl-beta-D-hexosaminides.</text>
        <dbReference type="EC" id="3.2.1.52"/>
    </reaction>
</comment>
<dbReference type="PRINTS" id="PR00738">
    <property type="entry name" value="GLHYDRLASE20"/>
</dbReference>
<evidence type="ECO:0000259" key="8">
    <source>
        <dbReference type="Pfam" id="PF02838"/>
    </source>
</evidence>
<dbReference type="RefSeq" id="WP_192007937.1">
    <property type="nucleotide sequence ID" value="NZ_JACYTQ010000001.1"/>
</dbReference>
<evidence type="ECO:0000256" key="3">
    <source>
        <dbReference type="ARBA" id="ARBA00012663"/>
    </source>
</evidence>
<reference evidence="9 10" key="1">
    <citation type="submission" date="2020-09" db="EMBL/GenBank/DDBJ databases">
        <title>Echinicola sp. CAU 1574 isolated from sand of Sido Beach.</title>
        <authorList>
            <person name="Kim W."/>
        </authorList>
    </citation>
    <scope>NUCLEOTIDE SEQUENCE [LARGE SCALE GENOMIC DNA]</scope>
    <source>
        <strain evidence="9 10">CAU 1574</strain>
    </source>
</reference>
<protein>
    <recommendedName>
        <fullName evidence="3">beta-N-acetylhexosaminidase</fullName>
        <ecNumber evidence="3">3.2.1.52</ecNumber>
    </recommendedName>
</protein>
<dbReference type="InterPro" id="IPR015882">
    <property type="entry name" value="HEX_bac_N"/>
</dbReference>
<proteinExistence type="inferred from homology"/>
<dbReference type="SUPFAM" id="SSF51445">
    <property type="entry name" value="(Trans)glycosidases"/>
    <property type="match status" value="1"/>
</dbReference>
<evidence type="ECO:0000259" key="7">
    <source>
        <dbReference type="Pfam" id="PF00728"/>
    </source>
</evidence>
<evidence type="ECO:0000256" key="4">
    <source>
        <dbReference type="ARBA" id="ARBA00022801"/>
    </source>
</evidence>
<dbReference type="InterPro" id="IPR029018">
    <property type="entry name" value="Hex-like_dom2"/>
</dbReference>
<evidence type="ECO:0000256" key="1">
    <source>
        <dbReference type="ARBA" id="ARBA00001231"/>
    </source>
</evidence>
<keyword evidence="6" id="KW-0732">Signal</keyword>
<accession>A0ABR9AH57</accession>